<dbReference type="Gene3D" id="3.40.50.720">
    <property type="entry name" value="NAD(P)-binding Rossmann-like Domain"/>
    <property type="match status" value="1"/>
</dbReference>
<dbReference type="Proteomes" id="UP001274830">
    <property type="component" value="Unassembled WGS sequence"/>
</dbReference>
<sequence>MTAPSKKIFIIGGTGAQELVKDNAYSVRILTWNPSSKRAQDLATLPNVELQEGKLDSDEELRRGFQGCWGAFVNLDGFVIGQKNEIFWGIRSYQLAQEAEIKFFVWGNLDYVLREANYDPQHHCGHYDAKGAVGEFILAQNNWHAERARKAPTREMSSMGAALFTTGPYLDMALSKFTPMTPKIAEDGVVEWQIPLNSGAVVHIALEDCGKYVRWLFDHALALDGQPGRSHGMNLAVANEHVKYEDLAAAFAKVTGHPARFINVSEEDYWSAMPSEMLSQRIGKQYSDMQDTDGSLMTFQENFRSFWRMWQACGGEEPLIKRDYRLLDEILPDRIKTVGEWMERNREMAVAVVEVKAGMILKIHEDRA</sequence>
<dbReference type="InterPro" id="IPR008030">
    <property type="entry name" value="NmrA-like"/>
</dbReference>
<evidence type="ECO:0000256" key="2">
    <source>
        <dbReference type="ARBA" id="ARBA00022857"/>
    </source>
</evidence>
<dbReference type="AlphaFoldDB" id="A0AAE0WPU2"/>
<name>A0AAE0WPU2_9PEZI</name>
<dbReference type="Pfam" id="PF05368">
    <property type="entry name" value="NmrA"/>
    <property type="match status" value="1"/>
</dbReference>
<dbReference type="PANTHER" id="PTHR42748:SF14">
    <property type="entry name" value="SNOAL-LIKE DOMAIN-CONTAINING PROTEIN"/>
    <property type="match status" value="1"/>
</dbReference>
<gene>
    <name evidence="4" type="ORF">LTR78_004314</name>
</gene>
<dbReference type="Gene3D" id="3.90.25.10">
    <property type="entry name" value="UDP-galactose 4-epimerase, domain 1"/>
    <property type="match status" value="1"/>
</dbReference>
<protein>
    <recommendedName>
        <fullName evidence="3">NmrA-like domain-containing protein</fullName>
    </recommendedName>
</protein>
<evidence type="ECO:0000313" key="4">
    <source>
        <dbReference type="EMBL" id="KAK3675673.1"/>
    </source>
</evidence>
<dbReference type="PANTHER" id="PTHR42748">
    <property type="entry name" value="NITROGEN METABOLITE REPRESSION PROTEIN NMRA FAMILY MEMBER"/>
    <property type="match status" value="1"/>
</dbReference>
<feature type="domain" description="NmrA-like" evidence="3">
    <location>
        <begin position="5"/>
        <end position="278"/>
    </location>
</feature>
<dbReference type="InterPro" id="IPR036291">
    <property type="entry name" value="NAD(P)-bd_dom_sf"/>
</dbReference>
<comment type="caution">
    <text evidence="4">The sequence shown here is derived from an EMBL/GenBank/DDBJ whole genome shotgun (WGS) entry which is preliminary data.</text>
</comment>
<accession>A0AAE0WPU2</accession>
<dbReference type="InterPro" id="IPR051164">
    <property type="entry name" value="NmrA-like_oxidored"/>
</dbReference>
<keyword evidence="2" id="KW-0521">NADP</keyword>
<comment type="similarity">
    <text evidence="1">Belongs to the NmrA-type oxidoreductase family.</text>
</comment>
<evidence type="ECO:0000313" key="5">
    <source>
        <dbReference type="Proteomes" id="UP001274830"/>
    </source>
</evidence>
<organism evidence="4 5">
    <name type="scientific">Recurvomyces mirabilis</name>
    <dbReference type="NCBI Taxonomy" id="574656"/>
    <lineage>
        <taxon>Eukaryota</taxon>
        <taxon>Fungi</taxon>
        <taxon>Dikarya</taxon>
        <taxon>Ascomycota</taxon>
        <taxon>Pezizomycotina</taxon>
        <taxon>Dothideomycetes</taxon>
        <taxon>Dothideomycetidae</taxon>
        <taxon>Mycosphaerellales</taxon>
        <taxon>Teratosphaeriaceae</taxon>
        <taxon>Recurvomyces</taxon>
    </lineage>
</organism>
<proteinExistence type="inferred from homology"/>
<evidence type="ECO:0000256" key="1">
    <source>
        <dbReference type="ARBA" id="ARBA00006328"/>
    </source>
</evidence>
<dbReference type="EMBL" id="JAUTXT010000013">
    <property type="protein sequence ID" value="KAK3675673.1"/>
    <property type="molecule type" value="Genomic_DNA"/>
</dbReference>
<reference evidence="4" key="1">
    <citation type="submission" date="2023-07" db="EMBL/GenBank/DDBJ databases">
        <title>Black Yeasts Isolated from many extreme environments.</title>
        <authorList>
            <person name="Coleine C."/>
            <person name="Stajich J.E."/>
            <person name="Selbmann L."/>
        </authorList>
    </citation>
    <scope>NUCLEOTIDE SEQUENCE</scope>
    <source>
        <strain evidence="4">CCFEE 5485</strain>
    </source>
</reference>
<dbReference type="SUPFAM" id="SSF51735">
    <property type="entry name" value="NAD(P)-binding Rossmann-fold domains"/>
    <property type="match status" value="1"/>
</dbReference>
<keyword evidence="5" id="KW-1185">Reference proteome</keyword>
<evidence type="ECO:0000259" key="3">
    <source>
        <dbReference type="Pfam" id="PF05368"/>
    </source>
</evidence>
<dbReference type="GO" id="GO:0005634">
    <property type="term" value="C:nucleus"/>
    <property type="evidence" value="ECO:0007669"/>
    <property type="project" value="TreeGrafter"/>
</dbReference>